<keyword evidence="5" id="KW-0479">Metal-binding</keyword>
<evidence type="ECO:0008006" key="22">
    <source>
        <dbReference type="Google" id="ProtNLM"/>
    </source>
</evidence>
<evidence type="ECO:0000259" key="19">
    <source>
        <dbReference type="PROSITE" id="PS50994"/>
    </source>
</evidence>
<evidence type="ECO:0000313" key="20">
    <source>
        <dbReference type="EnsemblPlants" id="QL10p043279:mrna"/>
    </source>
</evidence>
<dbReference type="Pfam" id="PF08284">
    <property type="entry name" value="RVP_2"/>
    <property type="match status" value="1"/>
</dbReference>
<keyword evidence="3" id="KW-0548">Nucleotidyltransferase</keyword>
<feature type="compositionally biased region" description="Polar residues" evidence="16">
    <location>
        <begin position="65"/>
        <end position="80"/>
    </location>
</feature>
<dbReference type="GO" id="GO:0003887">
    <property type="term" value="F:DNA-directed DNA polymerase activity"/>
    <property type="evidence" value="ECO:0007669"/>
    <property type="project" value="UniProtKB-KW"/>
</dbReference>
<evidence type="ECO:0000259" key="17">
    <source>
        <dbReference type="PROSITE" id="PS50013"/>
    </source>
</evidence>
<dbReference type="PROSITE" id="PS50994">
    <property type="entry name" value="INTEGRASE"/>
    <property type="match status" value="1"/>
</dbReference>
<dbReference type="InterPro" id="IPR043502">
    <property type="entry name" value="DNA/RNA_pol_sf"/>
</dbReference>
<dbReference type="GO" id="GO:0003964">
    <property type="term" value="F:RNA-directed DNA polymerase activity"/>
    <property type="evidence" value="ECO:0007669"/>
    <property type="project" value="UniProtKB-KW"/>
</dbReference>
<keyword evidence="7" id="KW-0255">Endonuclease</keyword>
<dbReference type="InterPro" id="IPR041577">
    <property type="entry name" value="RT_RNaseH_2"/>
</dbReference>
<dbReference type="Gene3D" id="3.30.70.270">
    <property type="match status" value="2"/>
</dbReference>
<feature type="domain" description="Reverse transcriptase" evidence="18">
    <location>
        <begin position="547"/>
        <end position="726"/>
    </location>
</feature>
<dbReference type="InterPro" id="IPR043128">
    <property type="entry name" value="Rev_trsase/Diguanyl_cyclase"/>
</dbReference>
<keyword evidence="12" id="KW-0239">DNA-directed DNA polymerase</keyword>
<dbReference type="InParanoid" id="A0A7N2MST6"/>
<dbReference type="PANTHER" id="PTHR37984:SF5">
    <property type="entry name" value="PROTEIN NYNRIN-LIKE"/>
    <property type="match status" value="1"/>
</dbReference>
<keyword evidence="21" id="KW-1185">Reference proteome</keyword>
<dbReference type="Proteomes" id="UP000594261">
    <property type="component" value="Chromosome 10"/>
</dbReference>
<dbReference type="SUPFAM" id="SSF56672">
    <property type="entry name" value="DNA/RNA polymerases"/>
    <property type="match status" value="1"/>
</dbReference>
<evidence type="ECO:0000256" key="13">
    <source>
        <dbReference type="ARBA" id="ARBA00023125"/>
    </source>
</evidence>
<keyword evidence="10" id="KW-0229">DNA integration</keyword>
<keyword evidence="13" id="KW-0238">DNA-binding</keyword>
<feature type="domain" description="Chromo" evidence="17">
    <location>
        <begin position="1344"/>
        <end position="1401"/>
    </location>
</feature>
<dbReference type="FunFam" id="3.30.70.270:FF:000020">
    <property type="entry name" value="Transposon Tf2-6 polyprotein-like Protein"/>
    <property type="match status" value="1"/>
</dbReference>
<reference evidence="20 21" key="1">
    <citation type="journal article" date="2016" name="G3 (Bethesda)">
        <title>First Draft Assembly and Annotation of the Genome of a California Endemic Oak Quercus lobata Nee (Fagaceae).</title>
        <authorList>
            <person name="Sork V.L."/>
            <person name="Fitz-Gibbon S.T."/>
            <person name="Puiu D."/>
            <person name="Crepeau M."/>
            <person name="Gugger P.F."/>
            <person name="Sherman R."/>
            <person name="Stevens K."/>
            <person name="Langley C.H."/>
            <person name="Pellegrini M."/>
            <person name="Salzberg S.L."/>
        </authorList>
    </citation>
    <scope>NUCLEOTIDE SEQUENCE [LARGE SCALE GENOMIC DNA]</scope>
    <source>
        <strain evidence="20 21">cv. SW786</strain>
    </source>
</reference>
<dbReference type="InterPro" id="IPR016197">
    <property type="entry name" value="Chromo-like_dom_sf"/>
</dbReference>
<dbReference type="FunFam" id="3.10.10.10:FF:000007">
    <property type="entry name" value="Retrovirus-related Pol polyprotein from transposon 17.6-like Protein"/>
    <property type="match status" value="1"/>
</dbReference>
<dbReference type="Pfam" id="PF17919">
    <property type="entry name" value="RT_RNaseH_2"/>
    <property type="match status" value="1"/>
</dbReference>
<dbReference type="InterPro" id="IPR012337">
    <property type="entry name" value="RNaseH-like_sf"/>
</dbReference>
<dbReference type="GO" id="GO:0004190">
    <property type="term" value="F:aspartic-type endopeptidase activity"/>
    <property type="evidence" value="ECO:0007669"/>
    <property type="project" value="UniProtKB-KW"/>
</dbReference>
<evidence type="ECO:0000259" key="18">
    <source>
        <dbReference type="PROSITE" id="PS50878"/>
    </source>
</evidence>
<keyword evidence="11" id="KW-0695">RNA-directed DNA polymerase</keyword>
<dbReference type="EnsemblPlants" id="QL10p043279:mrna">
    <property type="protein sequence ID" value="QL10p043279:mrna"/>
    <property type="gene ID" value="QL10p043279"/>
</dbReference>
<dbReference type="PANTHER" id="PTHR37984">
    <property type="entry name" value="PROTEIN CBG26694"/>
    <property type="match status" value="1"/>
</dbReference>
<protein>
    <recommendedName>
        <fullName evidence="22">Ty3/gypsy retrotransposon protein</fullName>
    </recommendedName>
</protein>
<keyword evidence="15" id="KW-0511">Multifunctional enzyme</keyword>
<dbReference type="GO" id="GO:0004519">
    <property type="term" value="F:endonuclease activity"/>
    <property type="evidence" value="ECO:0007669"/>
    <property type="project" value="UniProtKB-KW"/>
</dbReference>
<keyword evidence="2" id="KW-0808">Transferase</keyword>
<dbReference type="PROSITE" id="PS50013">
    <property type="entry name" value="CHROMO_2"/>
    <property type="match status" value="1"/>
</dbReference>
<dbReference type="OMA" id="WEYLSEM"/>
<keyword evidence="14" id="KW-0233">DNA recombination</keyword>
<feature type="domain" description="Integrase catalytic" evidence="19">
    <location>
        <begin position="1049"/>
        <end position="1208"/>
    </location>
</feature>
<dbReference type="InterPro" id="IPR036397">
    <property type="entry name" value="RNaseH_sf"/>
</dbReference>
<evidence type="ECO:0000256" key="10">
    <source>
        <dbReference type="ARBA" id="ARBA00022908"/>
    </source>
</evidence>
<dbReference type="CDD" id="cd00303">
    <property type="entry name" value="retropepsin_like"/>
    <property type="match status" value="1"/>
</dbReference>
<evidence type="ECO:0000256" key="12">
    <source>
        <dbReference type="ARBA" id="ARBA00022932"/>
    </source>
</evidence>
<dbReference type="Gene3D" id="2.40.70.10">
    <property type="entry name" value="Acid Proteases"/>
    <property type="match status" value="1"/>
</dbReference>
<dbReference type="Pfam" id="PF00665">
    <property type="entry name" value="rve"/>
    <property type="match status" value="1"/>
</dbReference>
<reference evidence="20" key="2">
    <citation type="submission" date="2021-01" db="UniProtKB">
        <authorList>
            <consortium name="EnsemblPlants"/>
        </authorList>
    </citation>
    <scope>IDENTIFICATION</scope>
</reference>
<dbReference type="InterPro" id="IPR000953">
    <property type="entry name" value="Chromo/chromo_shadow_dom"/>
</dbReference>
<evidence type="ECO:0000256" key="3">
    <source>
        <dbReference type="ARBA" id="ARBA00022695"/>
    </source>
</evidence>
<dbReference type="Gene3D" id="3.30.420.10">
    <property type="entry name" value="Ribonuclease H-like superfamily/Ribonuclease H"/>
    <property type="match status" value="1"/>
</dbReference>
<organism evidence="20 21">
    <name type="scientific">Quercus lobata</name>
    <name type="common">Valley oak</name>
    <dbReference type="NCBI Taxonomy" id="97700"/>
    <lineage>
        <taxon>Eukaryota</taxon>
        <taxon>Viridiplantae</taxon>
        <taxon>Streptophyta</taxon>
        <taxon>Embryophyta</taxon>
        <taxon>Tracheophyta</taxon>
        <taxon>Spermatophyta</taxon>
        <taxon>Magnoliopsida</taxon>
        <taxon>eudicotyledons</taxon>
        <taxon>Gunneridae</taxon>
        <taxon>Pentapetalae</taxon>
        <taxon>rosids</taxon>
        <taxon>fabids</taxon>
        <taxon>Fagales</taxon>
        <taxon>Fagaceae</taxon>
        <taxon>Quercus</taxon>
    </lineage>
</organism>
<evidence type="ECO:0000256" key="2">
    <source>
        <dbReference type="ARBA" id="ARBA00022679"/>
    </source>
</evidence>
<evidence type="ECO:0000256" key="7">
    <source>
        <dbReference type="ARBA" id="ARBA00022759"/>
    </source>
</evidence>
<dbReference type="Pfam" id="PF17921">
    <property type="entry name" value="Integrase_H2C2"/>
    <property type="match status" value="1"/>
</dbReference>
<evidence type="ECO:0000256" key="11">
    <source>
        <dbReference type="ARBA" id="ARBA00022918"/>
    </source>
</evidence>
<evidence type="ECO:0000256" key="14">
    <source>
        <dbReference type="ARBA" id="ARBA00023172"/>
    </source>
</evidence>
<accession>A0A7N2MST6</accession>
<keyword evidence="4" id="KW-0540">Nuclease</keyword>
<dbReference type="CDD" id="cd01647">
    <property type="entry name" value="RT_LTR"/>
    <property type="match status" value="1"/>
</dbReference>
<dbReference type="GO" id="GO:0003677">
    <property type="term" value="F:DNA binding"/>
    <property type="evidence" value="ECO:0007669"/>
    <property type="project" value="UniProtKB-KW"/>
</dbReference>
<sequence length="1419" mass="160708">MAETRSSTIAAQEAIAVLRTASDHHGKEIQEMRTIQEIHTCTMNEMNQQLAILVQRHNDSDQGGLPQSPTNVESRNANSSTMALSRPVRLEFPRFSGEDPASWVYKANQYFKYYNTPVAEKLMLASFHMEGEALIWFQDSEDVGLFVDWESLIQALHIRFGATAYDDPMETLTRLRQTASVSLYKAQFEVLSNRIKGLSATHKLSCFLSGLRDEIRLPVRMLSPKSLNEAFGLAKIQEEYNWSCKKFAKVQGDQNKPSILGVPLKTPLLEYKPRLPIKRISPAQMEERKKKGLCYNCDEKWAPGHKCKNAMLFLLDYVEIAQENTNSGVHITDLEEKGYADQVGQDQEDAEITLYALSGTPTSGTMRVMGRIKHKSFVILIDSGSTHNFIDAALVSHLHMNVDASQVLEVKVANGDLIKTQGVCEEVPIRVQGNEFMVLLQGLTSTRSQLQDGNTFLKQSVKKGLVLHITFQPQLLSAEGTDQLPKGVAALLDEFKSVFATPEGLPPLRDHEHQINLKEGAQAICQRPYRYPYYQKNEIEKIVRELLSAGLIRNSSSPFASPVLLVRKADGSWRMCIDYRALNQETIKDKYPIPVIDELLDELFGVAVFSKLDLRSGYHQIRIREKDIPKTAFRTHEGHYEFLVMPFGLTNAPSTFQSLMNTIFKPYLRRFVLVFFDDILVYSKNVSDHVHHLHVVLEVLVKHQLYAKQSKCVFACKEVEYLGHLISGDGVKTDPRKTAAMQQWPIPKDVKALRGFLGLTGYYRKFVKGYGQIAAPLTALLRKDSFNWNSDASQAFQLLKDAMSKPPVLALPDFTKLFVVECDASGVGVGAVLMQNQRPIAYHSQALKGKSLALSTYEKELLALKIGTPAQQKWITKLLGYAFLVEYKHGKDNLVADALSRKEAVGVGEVEDVKVGTLCIISFPTPTWLDELKLTYTSDATIQKIILAVQSGNDSPTGFTVCNDLLFYKGWLFLGSSAQELKAQVLQQVHASPLGGHSGYLKSFQRLKKDFYWTGMVRDLKQFVRECDTCQRLKSETCLPAGLLQPLAIPNRPWLDISMDFVEGLPKSQQKSVVFVVVDRFTKYVHFIPLAHPYTVAKVAQVFMQYVFKLHGMPSTIVSDRDLVFTSKFWSELMKLQGTNLAMSSSYHPQSDRQTEVVNKSLEHYLRAFATDRPHSWVDWLPMAEFWFNTNFHTSIKLTPFEAFYGYPSPKVVEYVPGVTRVAAVDSYLQDRLQLFSLLKHNLNIAQERMKWFADKKRVDRSFEVGDWVYLRLQPYKQASVQSRQFGKLAPRFYGPFQIMQKVGQVSYKLDLPEGSQIHPVFHVSNLKAKLGTHVIPRPALPAVSAEHILVPEPVAVLDTRTHRLRSRLITQVLVQWQDESKDDATWESLFDLQQKFPHLVGKVVLHEGVLQSVPRLMM</sequence>
<dbReference type="InterPro" id="IPR041588">
    <property type="entry name" value="Integrase_H2C2"/>
</dbReference>
<dbReference type="InterPro" id="IPR005162">
    <property type="entry name" value="Retrotrans_gag_dom"/>
</dbReference>
<dbReference type="GO" id="GO:0046872">
    <property type="term" value="F:metal ion binding"/>
    <property type="evidence" value="ECO:0007669"/>
    <property type="project" value="UniProtKB-KW"/>
</dbReference>
<keyword evidence="1" id="KW-0645">Protease</keyword>
<dbReference type="Pfam" id="PF00078">
    <property type="entry name" value="RVT_1"/>
    <property type="match status" value="1"/>
</dbReference>
<dbReference type="InterPro" id="IPR021109">
    <property type="entry name" value="Peptidase_aspartic_dom_sf"/>
</dbReference>
<dbReference type="Gramene" id="QL10p043279:mrna">
    <property type="protein sequence ID" value="QL10p043279:mrna"/>
    <property type="gene ID" value="QL10p043279"/>
</dbReference>
<keyword evidence="8" id="KW-0378">Hydrolase</keyword>
<dbReference type="Pfam" id="PF03732">
    <property type="entry name" value="Retrotrans_gag"/>
    <property type="match status" value="1"/>
</dbReference>
<dbReference type="InterPro" id="IPR056924">
    <property type="entry name" value="SH3_Tf2-1"/>
</dbReference>
<dbReference type="SUPFAM" id="SSF54160">
    <property type="entry name" value="Chromo domain-like"/>
    <property type="match status" value="1"/>
</dbReference>
<evidence type="ECO:0000256" key="5">
    <source>
        <dbReference type="ARBA" id="ARBA00022723"/>
    </source>
</evidence>
<dbReference type="Gene3D" id="1.10.340.70">
    <property type="match status" value="1"/>
</dbReference>
<dbReference type="GO" id="GO:0015074">
    <property type="term" value="P:DNA integration"/>
    <property type="evidence" value="ECO:0007669"/>
    <property type="project" value="UniProtKB-KW"/>
</dbReference>
<dbReference type="GO" id="GO:0006310">
    <property type="term" value="P:DNA recombination"/>
    <property type="evidence" value="ECO:0007669"/>
    <property type="project" value="UniProtKB-KW"/>
</dbReference>
<feature type="region of interest" description="Disordered" evidence="16">
    <location>
        <begin position="59"/>
        <end position="80"/>
    </location>
</feature>
<dbReference type="FunFam" id="1.10.340.70:FF:000001">
    <property type="entry name" value="Retrovirus-related Pol polyprotein from transposon gypsy-like Protein"/>
    <property type="match status" value="1"/>
</dbReference>
<dbReference type="InterPro" id="IPR050951">
    <property type="entry name" value="Retrovirus_Pol_polyprotein"/>
</dbReference>
<evidence type="ECO:0000313" key="21">
    <source>
        <dbReference type="Proteomes" id="UP000594261"/>
    </source>
</evidence>
<evidence type="ECO:0000256" key="9">
    <source>
        <dbReference type="ARBA" id="ARBA00022842"/>
    </source>
</evidence>
<dbReference type="GO" id="GO:0006508">
    <property type="term" value="P:proteolysis"/>
    <property type="evidence" value="ECO:0007669"/>
    <property type="project" value="UniProtKB-KW"/>
</dbReference>
<dbReference type="SUPFAM" id="SSF53098">
    <property type="entry name" value="Ribonuclease H-like"/>
    <property type="match status" value="1"/>
</dbReference>
<dbReference type="PROSITE" id="PS50878">
    <property type="entry name" value="RT_POL"/>
    <property type="match status" value="1"/>
</dbReference>
<keyword evidence="6" id="KW-0064">Aspartyl protease</keyword>
<evidence type="ECO:0000256" key="1">
    <source>
        <dbReference type="ARBA" id="ARBA00022670"/>
    </source>
</evidence>
<evidence type="ECO:0000256" key="6">
    <source>
        <dbReference type="ARBA" id="ARBA00022750"/>
    </source>
</evidence>
<evidence type="ECO:0000256" key="15">
    <source>
        <dbReference type="ARBA" id="ARBA00023268"/>
    </source>
</evidence>
<keyword evidence="9" id="KW-0460">Magnesium</keyword>
<dbReference type="InterPro" id="IPR000477">
    <property type="entry name" value="RT_dom"/>
</dbReference>
<proteinExistence type="predicted"/>
<dbReference type="Pfam" id="PF24626">
    <property type="entry name" value="SH3_Tf2-1"/>
    <property type="match status" value="1"/>
</dbReference>
<dbReference type="InterPro" id="IPR001584">
    <property type="entry name" value="Integrase_cat-core"/>
</dbReference>
<evidence type="ECO:0000256" key="8">
    <source>
        <dbReference type="ARBA" id="ARBA00022801"/>
    </source>
</evidence>
<dbReference type="Gene3D" id="3.10.10.10">
    <property type="entry name" value="HIV Type 1 Reverse Transcriptase, subunit A, domain 1"/>
    <property type="match status" value="1"/>
</dbReference>
<evidence type="ECO:0000256" key="16">
    <source>
        <dbReference type="SAM" id="MobiDB-lite"/>
    </source>
</evidence>
<dbReference type="EMBL" id="LRBV02000010">
    <property type="status" value="NOT_ANNOTATED_CDS"/>
    <property type="molecule type" value="Genomic_DNA"/>
</dbReference>
<evidence type="ECO:0000256" key="4">
    <source>
        <dbReference type="ARBA" id="ARBA00022722"/>
    </source>
</evidence>
<name>A0A7N2MST6_QUELO</name>